<organism evidence="3 4">
    <name type="scientific">Actinopolyspora mortivallis</name>
    <dbReference type="NCBI Taxonomy" id="33906"/>
    <lineage>
        <taxon>Bacteria</taxon>
        <taxon>Bacillati</taxon>
        <taxon>Actinomycetota</taxon>
        <taxon>Actinomycetes</taxon>
        <taxon>Actinopolysporales</taxon>
        <taxon>Actinopolysporaceae</taxon>
        <taxon>Actinopolyspora</taxon>
    </lineage>
</organism>
<dbReference type="RefSeq" id="WP_106113159.1">
    <property type="nucleotide sequence ID" value="NZ_PVSR01000007.1"/>
</dbReference>
<dbReference type="AlphaFoldDB" id="A0A2T0GXZ7"/>
<dbReference type="InterPro" id="IPR006311">
    <property type="entry name" value="TAT_signal"/>
</dbReference>
<feature type="chain" id="PRO_5015441934" evidence="2">
    <location>
        <begin position="31"/>
        <end position="378"/>
    </location>
</feature>
<proteinExistence type="inferred from homology"/>
<keyword evidence="2" id="KW-0732">Signal</keyword>
<dbReference type="InterPro" id="IPR011048">
    <property type="entry name" value="Haem_d1_sf"/>
</dbReference>
<dbReference type="Gene3D" id="2.130.10.10">
    <property type="entry name" value="YVTN repeat-like/Quinoprotein amine dehydrogenase"/>
    <property type="match status" value="1"/>
</dbReference>
<dbReference type="EMBL" id="PVSR01000007">
    <property type="protein sequence ID" value="PRW63974.1"/>
    <property type="molecule type" value="Genomic_DNA"/>
</dbReference>
<dbReference type="InParanoid" id="A0A2T0GXZ7"/>
<dbReference type="PANTHER" id="PTHR30344:SF1">
    <property type="entry name" value="6-PHOSPHOGLUCONOLACTONASE"/>
    <property type="match status" value="1"/>
</dbReference>
<dbReference type="GO" id="GO:0005829">
    <property type="term" value="C:cytosol"/>
    <property type="evidence" value="ECO:0007669"/>
    <property type="project" value="TreeGrafter"/>
</dbReference>
<dbReference type="Proteomes" id="UP000239352">
    <property type="component" value="Unassembled WGS sequence"/>
</dbReference>
<dbReference type="STRING" id="1050202.GCA_000384035_01605"/>
<name>A0A2T0GXZ7_ACTMO</name>
<dbReference type="GO" id="GO:0017057">
    <property type="term" value="F:6-phosphogluconolactonase activity"/>
    <property type="evidence" value="ECO:0007669"/>
    <property type="project" value="TreeGrafter"/>
</dbReference>
<evidence type="ECO:0000313" key="3">
    <source>
        <dbReference type="EMBL" id="PRW63974.1"/>
    </source>
</evidence>
<dbReference type="PANTHER" id="PTHR30344">
    <property type="entry name" value="6-PHOSPHOGLUCONOLACTONASE-RELATED"/>
    <property type="match status" value="1"/>
</dbReference>
<dbReference type="InterPro" id="IPR019405">
    <property type="entry name" value="Lactonase_7-beta_prop"/>
</dbReference>
<comment type="similarity">
    <text evidence="1">Belongs to the cycloisomerase 2 family.</text>
</comment>
<feature type="signal peptide" evidence="2">
    <location>
        <begin position="1"/>
        <end position="30"/>
    </location>
</feature>
<dbReference type="InterPro" id="IPR050282">
    <property type="entry name" value="Cycloisomerase_2"/>
</dbReference>
<sequence length="378" mass="40082">MSPAATRRFFLSALGSAGVLTALGSSPAHARQDGHLRAAYLGSFGWTTPPGEGFEVACHDTLSGRLTPRRAVPGVPDASWLAFSPDGQVLYTTNELVPNGSVTALSLVDPHHPRPLNTRSTEGAGPTHLSVHPTGRFLLTANYTDGTVVVHRLRQDGGVGELTDLVQHTSPERPPRAHQVIVDPSGRWVVAVDLGADAVHTYRLDLSSGTLHHNSRLSVASGNGPRHLAFHPSGRHAYLVNELASTVTVLDWHAATGVFTAGATLDTRPEGATGENYPAEVVVDRPGRTCYVTNRGDDTVAVFALSEHGARLRLVDSVPTGGEWPRHCTLDPGQRWMYVANQNSGTVTRLARNTVTGELGALIDSAEVAGAAVLAFQP</sequence>
<dbReference type="PROSITE" id="PS51318">
    <property type="entry name" value="TAT"/>
    <property type="match status" value="1"/>
</dbReference>
<evidence type="ECO:0000256" key="1">
    <source>
        <dbReference type="ARBA" id="ARBA00005564"/>
    </source>
</evidence>
<dbReference type="SUPFAM" id="SSF51004">
    <property type="entry name" value="C-terminal (heme d1) domain of cytochrome cd1-nitrite reductase"/>
    <property type="match status" value="1"/>
</dbReference>
<gene>
    <name evidence="3" type="ORF">CEP50_07215</name>
</gene>
<accession>A0A2T0GXZ7</accession>
<evidence type="ECO:0000313" key="4">
    <source>
        <dbReference type="Proteomes" id="UP000239352"/>
    </source>
</evidence>
<dbReference type="Pfam" id="PF10282">
    <property type="entry name" value="Lactonase"/>
    <property type="match status" value="1"/>
</dbReference>
<evidence type="ECO:0000256" key="2">
    <source>
        <dbReference type="SAM" id="SignalP"/>
    </source>
</evidence>
<reference evidence="3 4" key="1">
    <citation type="submission" date="2018-03" db="EMBL/GenBank/DDBJ databases">
        <title>Actinopolyspora mortivallis from Sahara, screening for active biomolecules.</title>
        <authorList>
            <person name="Selama O."/>
            <person name="Wellington E.M.H."/>
            <person name="Hacene H."/>
        </authorList>
    </citation>
    <scope>NUCLEOTIDE SEQUENCE [LARGE SCALE GENOMIC DNA]</scope>
    <source>
        <strain evidence="3 4">M5A</strain>
    </source>
</reference>
<dbReference type="InterPro" id="IPR015943">
    <property type="entry name" value="WD40/YVTN_repeat-like_dom_sf"/>
</dbReference>
<comment type="caution">
    <text evidence="3">The sequence shown here is derived from an EMBL/GenBank/DDBJ whole genome shotgun (WGS) entry which is preliminary data.</text>
</comment>
<protein>
    <submittedName>
        <fullName evidence="3">Lactonase family protein</fullName>
    </submittedName>
</protein>
<keyword evidence="4" id="KW-1185">Reference proteome</keyword>